<evidence type="ECO:0000256" key="1">
    <source>
        <dbReference type="ARBA" id="ARBA00009283"/>
    </source>
</evidence>
<dbReference type="GO" id="GO:0017110">
    <property type="term" value="F:nucleoside diphosphate phosphatase activity"/>
    <property type="evidence" value="ECO:0007669"/>
    <property type="project" value="TreeGrafter"/>
</dbReference>
<organism evidence="3 4">
    <name type="scientific">Haematococcus lacustris</name>
    <name type="common">Green alga</name>
    <name type="synonym">Haematococcus pluvialis</name>
    <dbReference type="NCBI Taxonomy" id="44745"/>
    <lineage>
        <taxon>Eukaryota</taxon>
        <taxon>Viridiplantae</taxon>
        <taxon>Chlorophyta</taxon>
        <taxon>core chlorophytes</taxon>
        <taxon>Chlorophyceae</taxon>
        <taxon>CS clade</taxon>
        <taxon>Chlamydomonadales</taxon>
        <taxon>Haematococcaceae</taxon>
        <taxon>Haematococcus</taxon>
    </lineage>
</organism>
<dbReference type="InterPro" id="IPR000407">
    <property type="entry name" value="GDA1_CD39_NTPase"/>
</dbReference>
<sequence>MGLYSRVETQPGLDAFAHDPLGLESRSLQPLLAWARAVVPPRLASCTPLFLLATAGMRKQSPAEQHAIMGKVTFYGTQPDTNTFDRGVAQLLLVSAWRVPGAAKYLEQEASDTQATLALLDSPPPTPRPLPASPAAQATALHPLLPPSGSRRQQGLIRLEAAAGRAAKKLLNQTGETGQPQPMMTLHHPCLQSAQRLCSMPWAEVERQLGHHANVERYCLWAHYVIALLGPQGLGLQPGQVLLGKCP</sequence>
<evidence type="ECO:0000313" key="4">
    <source>
        <dbReference type="Proteomes" id="UP000485058"/>
    </source>
</evidence>
<dbReference type="Gene3D" id="3.30.420.40">
    <property type="match status" value="1"/>
</dbReference>
<dbReference type="Pfam" id="PF01150">
    <property type="entry name" value="GDA1_CD39"/>
    <property type="match status" value="1"/>
</dbReference>
<dbReference type="AlphaFoldDB" id="A0A699Y5V9"/>
<gene>
    <name evidence="3" type="ORF">HaLaN_00102</name>
</gene>
<dbReference type="GO" id="GO:0016020">
    <property type="term" value="C:membrane"/>
    <property type="evidence" value="ECO:0007669"/>
    <property type="project" value="TreeGrafter"/>
</dbReference>
<dbReference type="PANTHER" id="PTHR11782:SF83">
    <property type="entry name" value="GUANOSINE-DIPHOSPHATASE"/>
    <property type="match status" value="1"/>
</dbReference>
<accession>A0A699Y5V9</accession>
<evidence type="ECO:0000256" key="2">
    <source>
        <dbReference type="ARBA" id="ARBA00022801"/>
    </source>
</evidence>
<comment type="similarity">
    <text evidence="1">Belongs to the GDA1/CD39 NTPase family.</text>
</comment>
<dbReference type="Proteomes" id="UP000485058">
    <property type="component" value="Unassembled WGS sequence"/>
</dbReference>
<reference evidence="3 4" key="1">
    <citation type="submission" date="2020-02" db="EMBL/GenBank/DDBJ databases">
        <title>Draft genome sequence of Haematococcus lacustris strain NIES-144.</title>
        <authorList>
            <person name="Morimoto D."/>
            <person name="Nakagawa S."/>
            <person name="Yoshida T."/>
            <person name="Sawayama S."/>
        </authorList>
    </citation>
    <scope>NUCLEOTIDE SEQUENCE [LARGE SCALE GENOMIC DNA]</scope>
    <source>
        <strain evidence="3 4">NIES-144</strain>
    </source>
</reference>
<evidence type="ECO:0000313" key="3">
    <source>
        <dbReference type="EMBL" id="GFH05610.1"/>
    </source>
</evidence>
<keyword evidence="4" id="KW-1185">Reference proteome</keyword>
<comment type="caution">
    <text evidence="3">The sequence shown here is derived from an EMBL/GenBank/DDBJ whole genome shotgun (WGS) entry which is preliminary data.</text>
</comment>
<proteinExistence type="inferred from homology"/>
<name>A0A699Y5V9_HAELA</name>
<keyword evidence="2" id="KW-0378">Hydrolase</keyword>
<dbReference type="GO" id="GO:0009134">
    <property type="term" value="P:nucleoside diphosphate catabolic process"/>
    <property type="evidence" value="ECO:0007669"/>
    <property type="project" value="TreeGrafter"/>
</dbReference>
<dbReference type="PANTHER" id="PTHR11782">
    <property type="entry name" value="ADENOSINE/GUANOSINE DIPHOSPHATASE"/>
    <property type="match status" value="1"/>
</dbReference>
<protein>
    <submittedName>
        <fullName evidence="3">Uncharacterized protein</fullName>
    </submittedName>
</protein>
<dbReference type="EMBL" id="BLLF01000003">
    <property type="protein sequence ID" value="GFH05610.1"/>
    <property type="molecule type" value="Genomic_DNA"/>
</dbReference>